<dbReference type="PANTHER" id="PTHR10204:SF34">
    <property type="entry name" value="NAD(P)H DEHYDROGENASE [QUINONE] 1 ISOFORM 1"/>
    <property type="match status" value="1"/>
</dbReference>
<evidence type="ECO:0000259" key="3">
    <source>
        <dbReference type="Pfam" id="PF02525"/>
    </source>
</evidence>
<dbReference type="SUPFAM" id="SSF52218">
    <property type="entry name" value="Flavoproteins"/>
    <property type="match status" value="1"/>
</dbReference>
<dbReference type="GO" id="GO:0005829">
    <property type="term" value="C:cytosol"/>
    <property type="evidence" value="ECO:0007669"/>
    <property type="project" value="TreeGrafter"/>
</dbReference>
<dbReference type="AlphaFoldDB" id="A0A4R3M0R7"/>
<organism evidence="4 5">
    <name type="scientific">Aquabacter spiritensis</name>
    <dbReference type="NCBI Taxonomy" id="933073"/>
    <lineage>
        <taxon>Bacteria</taxon>
        <taxon>Pseudomonadati</taxon>
        <taxon>Pseudomonadota</taxon>
        <taxon>Alphaproteobacteria</taxon>
        <taxon>Hyphomicrobiales</taxon>
        <taxon>Xanthobacteraceae</taxon>
        <taxon>Aquabacter</taxon>
    </lineage>
</organism>
<reference evidence="4 5" key="1">
    <citation type="submission" date="2019-03" db="EMBL/GenBank/DDBJ databases">
        <title>Genomic Encyclopedia of Type Strains, Phase IV (KMG-IV): sequencing the most valuable type-strain genomes for metagenomic binning, comparative biology and taxonomic classification.</title>
        <authorList>
            <person name="Goeker M."/>
        </authorList>
    </citation>
    <scope>NUCLEOTIDE SEQUENCE [LARGE SCALE GENOMIC DNA]</scope>
    <source>
        <strain evidence="4 5">DSM 9035</strain>
    </source>
</reference>
<keyword evidence="5" id="KW-1185">Reference proteome</keyword>
<dbReference type="RefSeq" id="WP_132030698.1">
    <property type="nucleotide sequence ID" value="NZ_SMAI01000003.1"/>
</dbReference>
<dbReference type="OrthoDB" id="9798454at2"/>
<dbReference type="Gene3D" id="3.40.50.360">
    <property type="match status" value="1"/>
</dbReference>
<gene>
    <name evidence="4" type="ORF">EDC64_103290</name>
</gene>
<dbReference type="EMBL" id="SMAI01000003">
    <property type="protein sequence ID" value="TCT06186.1"/>
    <property type="molecule type" value="Genomic_DNA"/>
</dbReference>
<dbReference type="Pfam" id="PF02525">
    <property type="entry name" value="Flavodoxin_2"/>
    <property type="match status" value="1"/>
</dbReference>
<accession>A0A4R3M0R7</accession>
<evidence type="ECO:0000256" key="2">
    <source>
        <dbReference type="ARBA" id="ARBA00023002"/>
    </source>
</evidence>
<name>A0A4R3M0R7_9HYPH</name>
<dbReference type="InterPro" id="IPR029039">
    <property type="entry name" value="Flavoprotein-like_sf"/>
</dbReference>
<sequence>MGRRILIIDGHPDPEGGHLCHALVAAYRAGAEAAGHAVRQVDAARLDVPFVRSQEEWRLPTRQPVVAQAQADMVWAEHVVLVFPLWLGDMPAAMKHGLEHLSSGGAMIERDAAGRWHKKLSGRSARMIVTMGMPALIYRLFYFSHALRSLRRNILGFSGLSPVRESLFGNVEGPDRAAARARWIADVRHLGETAG</sequence>
<dbReference type="InterPro" id="IPR003680">
    <property type="entry name" value="Flavodoxin_fold"/>
</dbReference>
<evidence type="ECO:0000256" key="1">
    <source>
        <dbReference type="ARBA" id="ARBA00006252"/>
    </source>
</evidence>
<dbReference type="GO" id="GO:0003955">
    <property type="term" value="F:NAD(P)H dehydrogenase (quinone) activity"/>
    <property type="evidence" value="ECO:0007669"/>
    <property type="project" value="TreeGrafter"/>
</dbReference>
<dbReference type="InterPro" id="IPR051545">
    <property type="entry name" value="NAD(P)H_dehydrogenase_qn"/>
</dbReference>
<protein>
    <submittedName>
        <fullName evidence="4">Putative NADPH-quinone reductase</fullName>
    </submittedName>
</protein>
<comment type="caution">
    <text evidence="4">The sequence shown here is derived from an EMBL/GenBank/DDBJ whole genome shotgun (WGS) entry which is preliminary data.</text>
</comment>
<evidence type="ECO:0000313" key="5">
    <source>
        <dbReference type="Proteomes" id="UP000294664"/>
    </source>
</evidence>
<dbReference type="Proteomes" id="UP000294664">
    <property type="component" value="Unassembled WGS sequence"/>
</dbReference>
<proteinExistence type="inferred from homology"/>
<dbReference type="PANTHER" id="PTHR10204">
    <property type="entry name" value="NAD P H OXIDOREDUCTASE-RELATED"/>
    <property type="match status" value="1"/>
</dbReference>
<comment type="similarity">
    <text evidence="1">Belongs to the NAD(P)H dehydrogenase (quinone) family.</text>
</comment>
<feature type="domain" description="Flavodoxin-like fold" evidence="3">
    <location>
        <begin position="4"/>
        <end position="186"/>
    </location>
</feature>
<evidence type="ECO:0000313" key="4">
    <source>
        <dbReference type="EMBL" id="TCT06186.1"/>
    </source>
</evidence>
<keyword evidence="2" id="KW-0560">Oxidoreductase</keyword>